<name>A0ABP3HGT9_9ALTE</name>
<keyword evidence="3" id="KW-1185">Reference proteome</keyword>
<dbReference type="GO" id="GO:0016787">
    <property type="term" value="F:hydrolase activity"/>
    <property type="evidence" value="ECO:0007669"/>
    <property type="project" value="UniProtKB-KW"/>
</dbReference>
<comment type="caution">
    <text evidence="2">The sequence shown here is derived from an EMBL/GenBank/DDBJ whole genome shotgun (WGS) entry which is preliminary data.</text>
</comment>
<dbReference type="Gene3D" id="3.40.50.1820">
    <property type="entry name" value="alpha/beta hydrolase"/>
    <property type="match status" value="1"/>
</dbReference>
<dbReference type="PANTHER" id="PTHR43265:SF1">
    <property type="entry name" value="ESTERASE ESTD"/>
    <property type="match status" value="1"/>
</dbReference>
<accession>A0ABP3HGT9</accession>
<sequence length="282" mass="31234">MQESAVVFPVGQTELIGVLNKPMALKSVAVLIIVGGPQYRGGSHRQFVQLARALGDAGICSLRFDYSGMGDSFGHKKAFDSINEDIAAACDCLRQKSGVDQVVIWGLCDAASAALMYASTDPSVVGMVLLNPWLRTGTTTGKTMLKYYYVQRVLSKDFWRKLVMGKVKLTKSINEAKQFAQDSLKNTEQSETDYQHRMLVGAKKYNGKVCLIISGKDLTAQEFMQQANSDKEWKRFVTAKCQVHKLAEADHTFSSAQSKKQVEQLTVDFINLVALQRQCSPM</sequence>
<feature type="domain" description="AB hydrolase-1" evidence="1">
    <location>
        <begin position="29"/>
        <end position="150"/>
    </location>
</feature>
<keyword evidence="2" id="KW-0378">Hydrolase</keyword>
<dbReference type="Proteomes" id="UP001501757">
    <property type="component" value="Unassembled WGS sequence"/>
</dbReference>
<proteinExistence type="predicted"/>
<evidence type="ECO:0000313" key="2">
    <source>
        <dbReference type="EMBL" id="GAA0369716.1"/>
    </source>
</evidence>
<evidence type="ECO:0000313" key="3">
    <source>
        <dbReference type="Proteomes" id="UP001501757"/>
    </source>
</evidence>
<gene>
    <name evidence="2" type="ORF">GCM10009092_37490</name>
</gene>
<dbReference type="InterPro" id="IPR029058">
    <property type="entry name" value="AB_hydrolase_fold"/>
</dbReference>
<dbReference type="InterPro" id="IPR000073">
    <property type="entry name" value="AB_hydrolase_1"/>
</dbReference>
<dbReference type="Pfam" id="PF00561">
    <property type="entry name" value="Abhydrolase_1"/>
    <property type="match status" value="1"/>
</dbReference>
<dbReference type="RefSeq" id="WP_343847022.1">
    <property type="nucleotide sequence ID" value="NZ_BAAAEI010000023.1"/>
</dbReference>
<evidence type="ECO:0000259" key="1">
    <source>
        <dbReference type="Pfam" id="PF00561"/>
    </source>
</evidence>
<dbReference type="InterPro" id="IPR017531">
    <property type="entry name" value="Hydrolase-1_PEP"/>
</dbReference>
<dbReference type="PANTHER" id="PTHR43265">
    <property type="entry name" value="ESTERASE ESTD"/>
    <property type="match status" value="1"/>
</dbReference>
<dbReference type="NCBIfam" id="TIGR03100">
    <property type="entry name" value="hydr1_PEP"/>
    <property type="match status" value="1"/>
</dbReference>
<dbReference type="InterPro" id="IPR053145">
    <property type="entry name" value="AB_hydrolase_Est10"/>
</dbReference>
<dbReference type="SUPFAM" id="SSF53474">
    <property type="entry name" value="alpha/beta-Hydrolases"/>
    <property type="match status" value="1"/>
</dbReference>
<dbReference type="EMBL" id="BAAAEI010000023">
    <property type="protein sequence ID" value="GAA0369716.1"/>
    <property type="molecule type" value="Genomic_DNA"/>
</dbReference>
<reference evidence="3" key="1">
    <citation type="journal article" date="2019" name="Int. J. Syst. Evol. Microbiol.">
        <title>The Global Catalogue of Microorganisms (GCM) 10K type strain sequencing project: providing services to taxonomists for standard genome sequencing and annotation.</title>
        <authorList>
            <consortium name="The Broad Institute Genomics Platform"/>
            <consortium name="The Broad Institute Genome Sequencing Center for Infectious Disease"/>
            <person name="Wu L."/>
            <person name="Ma J."/>
        </authorList>
    </citation>
    <scope>NUCLEOTIDE SEQUENCE [LARGE SCALE GENOMIC DNA]</scope>
    <source>
        <strain evidence="3">JCM 13378</strain>
    </source>
</reference>
<protein>
    <submittedName>
        <fullName evidence="2">Hydrolase 1, exosortase A system-associated</fullName>
    </submittedName>
</protein>
<organism evidence="2 3">
    <name type="scientific">Bowmanella denitrificans</name>
    <dbReference type="NCBI Taxonomy" id="366582"/>
    <lineage>
        <taxon>Bacteria</taxon>
        <taxon>Pseudomonadati</taxon>
        <taxon>Pseudomonadota</taxon>
        <taxon>Gammaproteobacteria</taxon>
        <taxon>Alteromonadales</taxon>
        <taxon>Alteromonadaceae</taxon>
        <taxon>Bowmanella</taxon>
    </lineage>
</organism>